<sequence>MEKLQNFTPHDISLYLIDDQIFVFPRNGKVARLSEKPVEYTTFDQIPCRPPYTYGDVEGIGECKENMIVSALVAEKCCHLQGYKNVFSPDMGKDGAIRDEKGAIVGTKRLVKWC</sequence>
<accession>A0A6C0CKB1</accession>
<protein>
    <submittedName>
        <fullName evidence="1">Uncharacterized protein</fullName>
    </submittedName>
</protein>
<dbReference type="EMBL" id="MN739436">
    <property type="protein sequence ID" value="QHT04647.1"/>
    <property type="molecule type" value="Genomic_DNA"/>
</dbReference>
<dbReference type="AlphaFoldDB" id="A0A6C0CKB1"/>
<reference evidence="1" key="1">
    <citation type="journal article" date="2020" name="Nature">
        <title>Giant virus diversity and host interactions through global metagenomics.</title>
        <authorList>
            <person name="Schulz F."/>
            <person name="Roux S."/>
            <person name="Paez-Espino D."/>
            <person name="Jungbluth S."/>
            <person name="Walsh D.A."/>
            <person name="Denef V.J."/>
            <person name="McMahon K.D."/>
            <person name="Konstantinidis K.T."/>
            <person name="Eloe-Fadrosh E.A."/>
            <person name="Kyrpides N.C."/>
            <person name="Woyke T."/>
        </authorList>
    </citation>
    <scope>NUCLEOTIDE SEQUENCE</scope>
    <source>
        <strain evidence="1">GVMAG-M-3300021343-4</strain>
    </source>
</reference>
<name>A0A6C0CKB1_9ZZZZ</name>
<evidence type="ECO:0000313" key="1">
    <source>
        <dbReference type="EMBL" id="QHT04647.1"/>
    </source>
</evidence>
<organism evidence="1">
    <name type="scientific">viral metagenome</name>
    <dbReference type="NCBI Taxonomy" id="1070528"/>
    <lineage>
        <taxon>unclassified sequences</taxon>
        <taxon>metagenomes</taxon>
        <taxon>organismal metagenomes</taxon>
    </lineage>
</organism>
<proteinExistence type="predicted"/>